<sequence>MHKEIVTPSEHRPLLVTPSERAAAEQARPRGEAAAAYHGVLALEGAGGPRLVRFSARSFFCSPASFIYAVNRKGR</sequence>
<dbReference type="EMBL" id="JANPWB010000003">
    <property type="protein sequence ID" value="KAJ1198361.1"/>
    <property type="molecule type" value="Genomic_DNA"/>
</dbReference>
<protein>
    <submittedName>
        <fullName evidence="2">Uncharacterized protein</fullName>
    </submittedName>
</protein>
<gene>
    <name evidence="2" type="ORF">NDU88_002202</name>
</gene>
<organism evidence="2 3">
    <name type="scientific">Pleurodeles waltl</name>
    <name type="common">Iberian ribbed newt</name>
    <dbReference type="NCBI Taxonomy" id="8319"/>
    <lineage>
        <taxon>Eukaryota</taxon>
        <taxon>Metazoa</taxon>
        <taxon>Chordata</taxon>
        <taxon>Craniata</taxon>
        <taxon>Vertebrata</taxon>
        <taxon>Euteleostomi</taxon>
        <taxon>Amphibia</taxon>
        <taxon>Batrachia</taxon>
        <taxon>Caudata</taxon>
        <taxon>Salamandroidea</taxon>
        <taxon>Salamandridae</taxon>
        <taxon>Pleurodelinae</taxon>
        <taxon>Pleurodeles</taxon>
    </lineage>
</organism>
<accession>A0AAV7VBU4</accession>
<proteinExistence type="predicted"/>
<evidence type="ECO:0000313" key="2">
    <source>
        <dbReference type="EMBL" id="KAJ1198361.1"/>
    </source>
</evidence>
<keyword evidence="3" id="KW-1185">Reference proteome</keyword>
<reference evidence="2" key="1">
    <citation type="journal article" date="2022" name="bioRxiv">
        <title>Sequencing and chromosome-scale assembly of the giantPleurodeles waltlgenome.</title>
        <authorList>
            <person name="Brown T."/>
            <person name="Elewa A."/>
            <person name="Iarovenko S."/>
            <person name="Subramanian E."/>
            <person name="Araus A.J."/>
            <person name="Petzold A."/>
            <person name="Susuki M."/>
            <person name="Suzuki K.-i.T."/>
            <person name="Hayashi T."/>
            <person name="Toyoda A."/>
            <person name="Oliveira C."/>
            <person name="Osipova E."/>
            <person name="Leigh N.D."/>
            <person name="Simon A."/>
            <person name="Yun M.H."/>
        </authorList>
    </citation>
    <scope>NUCLEOTIDE SEQUENCE</scope>
    <source>
        <strain evidence="2">20211129_DDA</strain>
        <tissue evidence="2">Liver</tissue>
    </source>
</reference>
<comment type="caution">
    <text evidence="2">The sequence shown here is derived from an EMBL/GenBank/DDBJ whole genome shotgun (WGS) entry which is preliminary data.</text>
</comment>
<evidence type="ECO:0000256" key="1">
    <source>
        <dbReference type="SAM" id="MobiDB-lite"/>
    </source>
</evidence>
<evidence type="ECO:0000313" key="3">
    <source>
        <dbReference type="Proteomes" id="UP001066276"/>
    </source>
</evidence>
<feature type="compositionally biased region" description="Basic and acidic residues" evidence="1">
    <location>
        <begin position="1"/>
        <end position="13"/>
    </location>
</feature>
<name>A0AAV7VBU4_PLEWA</name>
<dbReference type="Proteomes" id="UP001066276">
    <property type="component" value="Chromosome 2_1"/>
</dbReference>
<dbReference type="AlphaFoldDB" id="A0AAV7VBU4"/>
<feature type="region of interest" description="Disordered" evidence="1">
    <location>
        <begin position="1"/>
        <end position="29"/>
    </location>
</feature>